<keyword evidence="3" id="KW-0597">Phosphoprotein</keyword>
<feature type="active site" description="Proton donor; for dehydratase activity" evidence="6">
    <location>
        <position position="1500"/>
    </location>
</feature>
<dbReference type="SMART" id="SM00825">
    <property type="entry name" value="PKS_KS"/>
    <property type="match status" value="1"/>
</dbReference>
<dbReference type="InterPro" id="IPR016035">
    <property type="entry name" value="Acyl_Trfase/lysoPLipase"/>
</dbReference>
<sequence length="2143" mass="232687">MTLMPSNTTLSAAIFSPQSSPPPSTHLAYIRTRLLEDPSLEPLKDAIVNLPETWQALIASWQGVSCLELASKAIGSFPQWIETGESDALEQDMSGIITLPLLTTIHIVQYLSYIRGAGLSQPELLRSVQSGGVQGYCIGLLSALIVAASRDEQELVQHAVAGLHLSLAIGSFGDLGQASSSSSSSSTRTLQISLRNQDDVHEILVRFPTAILSTITEPRTVCLTAPEDDMEALKAHADKQGLRPRLMHIRSNLHNPENEALARQCYDLSRTIPFPTSDLLRVPVRSNRTGESLVGESQLLSQEIITTVLTSRCDWSQVVQSLAQDLAQTKEKRHSLALFGIGDAVSTPPFQQLGLEVSKIHVLSTMHASPAPIAPASNIDQFPDDAIAIVGASCRLPGANSLDELWEVISQGQTRLEKLRTDRFDLGGSHRAHQDRDWVTKREFYGNFIDDVQGFDNAFFGISPREAAYMDPQQRILLETAFEAMDSSGYLRHHRRERGDPVGCFIGASYTEYLENTSAYPPSAFTAPGTIRAFLSGKISYHFGWTGPSEVIDTACSASLVAVHRACRAIAAGECPVALAGGVNIITGVNNYFDLAKAGFLSKTGQCKPFDDSADGYCRADGVGLVVLKSLRQAVSDGDHIMGVIPSVATNQGGIGAPSITVPDGICQKALYSTLLRKSGIKADQVSYVEAHGTGTQVGDPIEISSIRQVFGGSQRTKPLYIGSLKANIGHSETAAGVASLLKVLAMLRHRAIPPLQGFKRLNHKIPPLEEDRIRVPTTLVPWNAVSRVACINSYGASGSNSALLCSEWHDERQHGPVDTAGPLTREYPILLSAASAESLQRYAKALAAHLTKDTKGVALGDLSFTLSERRKHHSVRWSTTSTDLGALIHQLQTCGPQDFSIVPRVPKKSVLVFSGQSKTTIGVDPSVRQQNPRFEHYIRTCNKILRGFGCPDILPFLSRTEPISDPTVLQCGTVAVQYACARCWIDGGLEVAGIVGHSLGELTALAVSGVLSLEDTLKVVFTRAELIKAHWGAERGTMMAIHADQETVQSIMDAVEATVDSPDEALEIACYNSATSHVVVGRESSVVSAEKILQQDARYHGIRFQRLNVSHGFHSRFTQPLLEGLSQLESTLVFKDPVIPLETSTQDSVTFTDKSTAQYLANHARDPVFFFDAVCRLEQRLGDCVWLEAGWATPIIAMTKRATSRLDTHIFQSVPSIATAASDLWLQGTAATHWSFLTPKESGLKPIHLPPYSFDHPEYWIAHVDRAMEERKAVRDTKDEFISQQGSRQVQQLVSHISTDGTSHQFRINTNTERYTRIVQGHAVRQNPLCPASMYMEAAIMSMEQLGTSPKGKTITFEDVMFDRPLGCGPDLDVQLIIDGPPNAGDDSWCYTVRSSPGQAHSKGSFHATNSENPDFQVYEMLLLDKMNSLRNDPEAERLKTATAYSIFSAVVEYASLLQGISRITLSTRQSLAEIIVPKTAFAASESTVTKFYDAITLDTYIQVLGLLVNSNAGSSSEDEIYVASSIGKMVVSPTDFEKPQTWTVYATYSAVDHKTSTGAVFVFSEDNKLRAFATGVSFVKIQAARLERVLKAANSGTAVPAPAEAAPISHSIARPVMDAGQPNHHQAMIRNADEVSSSSTDLTAVNSRRGSDTSRKTTELKSILSAYTGVPAAELKDDQNLGDIGLDSLGSMELADEIESKLGLSVQADDLLLCSVGSLLKLLHPSSGGLAAVKDHAESTKTTSDFAADEITMTPSSLGLQTASGLTASQSGSWTRPASPLDSRFRLETAVYKAVDGLDILADLYIPAEVPPQPMIVALLIHGGGHLTLSRKAVRTAQIRFLLANGILPVSVDYRLCPQVNVIDGPMTDVRDACGWLQNDLPRIMAAKGFSIDTSRYVVVGWSTGGTLAMTTAWSLTQSHIRPPSAILAFYCPVEYNPQAPTIMGHEVEKRTMSLSEIRKLLSPEPVGPALRPCSNFNHLVPNPLYPQTASHAPNSLDTTKLGWVRRGDPRSELVRVLVKEERGMSILFNGLPPDGEELPYPDADRAEAFSPLCQVRKGNYRVPTYLIIGDQDDIASFKKGQEFARALEEQGVRSGFLPLEGARHIFDLGLVPGSQGWNAGVGPGYEFLLKELESDWRGLA</sequence>
<dbReference type="Pfam" id="PF21089">
    <property type="entry name" value="PKS_DH_N"/>
    <property type="match status" value="1"/>
</dbReference>
<dbReference type="GeneID" id="87948437"/>
<dbReference type="InterPro" id="IPR036736">
    <property type="entry name" value="ACP-like_sf"/>
</dbReference>
<dbReference type="Gene3D" id="1.10.1200.10">
    <property type="entry name" value="ACP-like"/>
    <property type="match status" value="1"/>
</dbReference>
<name>A0AAX4IUJ7_9PEZI</name>
<dbReference type="Pfam" id="PF16197">
    <property type="entry name" value="KAsynt_C_assoc"/>
    <property type="match status" value="1"/>
</dbReference>
<reference evidence="12" key="1">
    <citation type="journal article" date="2023" name="bioRxiv">
        <title>Complete genome of the Medicago anthracnose fungus, Colletotrichum destructivum, reveals a mini-chromosome-like region within a core chromosome.</title>
        <authorList>
            <person name="Lapalu N."/>
            <person name="Simon A."/>
            <person name="Lu A."/>
            <person name="Plaumann P.-L."/>
            <person name="Amselem J."/>
            <person name="Pigne S."/>
            <person name="Auger A."/>
            <person name="Koch C."/>
            <person name="Dallery J.-F."/>
            <person name="O'Connell R.J."/>
        </authorList>
    </citation>
    <scope>NUCLEOTIDE SEQUENCE [LARGE SCALE GENOMIC DNA]</scope>
    <source>
        <strain evidence="12">CBS 520.97</strain>
    </source>
</reference>
<proteinExistence type="predicted"/>
<dbReference type="Gene3D" id="3.40.50.1820">
    <property type="entry name" value="alpha/beta hydrolase"/>
    <property type="match status" value="1"/>
</dbReference>
<dbReference type="KEGG" id="cdet:87948437"/>
<dbReference type="PROSITE" id="PS00012">
    <property type="entry name" value="PHOSPHOPANTETHEINE"/>
    <property type="match status" value="1"/>
</dbReference>
<dbReference type="Proteomes" id="UP001322277">
    <property type="component" value="Chromosome 8"/>
</dbReference>
<evidence type="ECO:0000313" key="12">
    <source>
        <dbReference type="Proteomes" id="UP001322277"/>
    </source>
</evidence>
<dbReference type="InterPro" id="IPR016039">
    <property type="entry name" value="Thiolase-like"/>
</dbReference>
<feature type="domain" description="Ketosynthase family 3 (KS3)" evidence="9">
    <location>
        <begin position="384"/>
        <end position="808"/>
    </location>
</feature>
<dbReference type="PROSITE" id="PS00606">
    <property type="entry name" value="KS3_1"/>
    <property type="match status" value="1"/>
</dbReference>
<dbReference type="InterPro" id="IPR049900">
    <property type="entry name" value="PKS_mFAS_DH"/>
</dbReference>
<accession>A0AAX4IUJ7</accession>
<dbReference type="InterPro" id="IPR042104">
    <property type="entry name" value="PKS_dehydratase_sf"/>
</dbReference>
<feature type="region of interest" description="Disordered" evidence="7">
    <location>
        <begin position="1635"/>
        <end position="1658"/>
    </location>
</feature>
<dbReference type="Pfam" id="PF14765">
    <property type="entry name" value="PS-DH"/>
    <property type="match status" value="1"/>
</dbReference>
<dbReference type="InterPro" id="IPR032088">
    <property type="entry name" value="SAT"/>
</dbReference>
<keyword evidence="5" id="KW-0511">Multifunctional enzyme</keyword>
<keyword evidence="12" id="KW-1185">Reference proteome</keyword>
<evidence type="ECO:0000259" key="10">
    <source>
        <dbReference type="PROSITE" id="PS52019"/>
    </source>
</evidence>
<evidence type="ECO:0000256" key="1">
    <source>
        <dbReference type="ARBA" id="ARBA00005179"/>
    </source>
</evidence>
<dbReference type="InterPro" id="IPR016036">
    <property type="entry name" value="Malonyl_transacylase_ACP-bd"/>
</dbReference>
<evidence type="ECO:0000256" key="6">
    <source>
        <dbReference type="PROSITE-ProRule" id="PRU01363"/>
    </source>
</evidence>
<dbReference type="PANTHER" id="PTHR43775">
    <property type="entry name" value="FATTY ACID SYNTHASE"/>
    <property type="match status" value="1"/>
</dbReference>
<dbReference type="InterPro" id="IPR014031">
    <property type="entry name" value="Ketoacyl_synth_C"/>
</dbReference>
<organism evidence="11 12">
    <name type="scientific">Colletotrichum destructivum</name>
    <dbReference type="NCBI Taxonomy" id="34406"/>
    <lineage>
        <taxon>Eukaryota</taxon>
        <taxon>Fungi</taxon>
        <taxon>Dikarya</taxon>
        <taxon>Ascomycota</taxon>
        <taxon>Pezizomycotina</taxon>
        <taxon>Sordariomycetes</taxon>
        <taxon>Hypocreomycetidae</taxon>
        <taxon>Glomerellales</taxon>
        <taxon>Glomerellaceae</taxon>
        <taxon>Colletotrichum</taxon>
        <taxon>Colletotrichum destructivum species complex</taxon>
    </lineage>
</organism>
<dbReference type="InterPro" id="IPR049551">
    <property type="entry name" value="PKS_DH_C"/>
</dbReference>
<dbReference type="GO" id="GO:0044550">
    <property type="term" value="P:secondary metabolite biosynthetic process"/>
    <property type="evidence" value="ECO:0007669"/>
    <property type="project" value="TreeGrafter"/>
</dbReference>
<evidence type="ECO:0000256" key="2">
    <source>
        <dbReference type="ARBA" id="ARBA00022450"/>
    </source>
</evidence>
<protein>
    <submittedName>
        <fullName evidence="11">Acyl transferase domain superfamily, phosphopantetheine binding ACP domain, thiolase</fullName>
    </submittedName>
</protein>
<dbReference type="SUPFAM" id="SSF53901">
    <property type="entry name" value="Thiolase-like"/>
    <property type="match status" value="1"/>
</dbReference>
<evidence type="ECO:0000313" key="11">
    <source>
        <dbReference type="EMBL" id="WQF86923.1"/>
    </source>
</evidence>
<comment type="pathway">
    <text evidence="1">Secondary metabolite biosynthesis.</text>
</comment>
<dbReference type="InterPro" id="IPR029058">
    <property type="entry name" value="AB_hydrolase_fold"/>
</dbReference>
<dbReference type="EMBL" id="CP137312">
    <property type="protein sequence ID" value="WQF86923.1"/>
    <property type="molecule type" value="Genomic_DNA"/>
</dbReference>
<dbReference type="Pfam" id="PF02801">
    <property type="entry name" value="Ketoacyl-synt_C"/>
    <property type="match status" value="1"/>
</dbReference>
<dbReference type="GO" id="GO:0008168">
    <property type="term" value="F:methyltransferase activity"/>
    <property type="evidence" value="ECO:0007669"/>
    <property type="project" value="UniProtKB-KW"/>
</dbReference>
<dbReference type="SUPFAM" id="SSF53474">
    <property type="entry name" value="alpha/beta-Hydrolases"/>
    <property type="match status" value="1"/>
</dbReference>
<dbReference type="InterPro" id="IPR014030">
    <property type="entry name" value="Ketoacyl_synth_N"/>
</dbReference>
<dbReference type="GO" id="GO:0032259">
    <property type="term" value="P:methylation"/>
    <property type="evidence" value="ECO:0007669"/>
    <property type="project" value="UniProtKB-KW"/>
</dbReference>
<dbReference type="Pfam" id="PF00698">
    <property type="entry name" value="Acyl_transf_1"/>
    <property type="match status" value="1"/>
</dbReference>
<dbReference type="InterPro" id="IPR020806">
    <property type="entry name" value="PKS_PP-bd"/>
</dbReference>
<dbReference type="GO" id="GO:0006633">
    <property type="term" value="P:fatty acid biosynthetic process"/>
    <property type="evidence" value="ECO:0007669"/>
    <property type="project" value="InterPro"/>
</dbReference>
<dbReference type="RefSeq" id="XP_062784144.1">
    <property type="nucleotide sequence ID" value="XM_062928093.1"/>
</dbReference>
<feature type="region of interest" description="N-terminal hotdog fold" evidence="6">
    <location>
        <begin position="1292"/>
        <end position="1414"/>
    </location>
</feature>
<evidence type="ECO:0000256" key="5">
    <source>
        <dbReference type="ARBA" id="ARBA00023268"/>
    </source>
</evidence>
<dbReference type="SMART" id="SM00827">
    <property type="entry name" value="PKS_AT"/>
    <property type="match status" value="1"/>
</dbReference>
<dbReference type="PROSITE" id="PS52004">
    <property type="entry name" value="KS3_2"/>
    <property type="match status" value="1"/>
</dbReference>
<dbReference type="InterPro" id="IPR013094">
    <property type="entry name" value="AB_hydrolase_3"/>
</dbReference>
<evidence type="ECO:0000259" key="8">
    <source>
        <dbReference type="PROSITE" id="PS50075"/>
    </source>
</evidence>
<dbReference type="PROSITE" id="PS50075">
    <property type="entry name" value="CARRIER"/>
    <property type="match status" value="1"/>
</dbReference>
<feature type="region of interest" description="C-terminal hotdog fold" evidence="6">
    <location>
        <begin position="1436"/>
        <end position="1589"/>
    </location>
</feature>
<dbReference type="GO" id="GO:0031177">
    <property type="term" value="F:phosphopantetheine binding"/>
    <property type="evidence" value="ECO:0007669"/>
    <property type="project" value="InterPro"/>
</dbReference>
<keyword evidence="4 11" id="KW-0808">Transferase</keyword>
<dbReference type="Gene3D" id="3.10.129.110">
    <property type="entry name" value="Polyketide synthase dehydratase"/>
    <property type="match status" value="1"/>
</dbReference>
<feature type="domain" description="Carrier" evidence="8">
    <location>
        <begin position="1653"/>
        <end position="1740"/>
    </location>
</feature>
<dbReference type="PANTHER" id="PTHR43775:SF21">
    <property type="entry name" value="NON-REDUCING POLYKETIDE SYNTHASE AUSA-RELATED"/>
    <property type="match status" value="1"/>
</dbReference>
<dbReference type="GO" id="GO:0004315">
    <property type="term" value="F:3-oxoacyl-[acyl-carrier-protein] synthase activity"/>
    <property type="evidence" value="ECO:0007669"/>
    <property type="project" value="InterPro"/>
</dbReference>
<feature type="compositionally biased region" description="Polar residues" evidence="7">
    <location>
        <begin position="1636"/>
        <end position="1650"/>
    </location>
</feature>
<dbReference type="CDD" id="cd00833">
    <property type="entry name" value="PKS"/>
    <property type="match status" value="1"/>
</dbReference>
<dbReference type="Pfam" id="PF00109">
    <property type="entry name" value="ketoacyl-synt"/>
    <property type="match status" value="1"/>
</dbReference>
<dbReference type="InterPro" id="IPR018201">
    <property type="entry name" value="Ketoacyl_synth_AS"/>
</dbReference>
<feature type="domain" description="PKS/mFAS DH" evidence="10">
    <location>
        <begin position="1292"/>
        <end position="1589"/>
    </location>
</feature>
<keyword evidence="2" id="KW-0596">Phosphopantetheine</keyword>
<dbReference type="Pfam" id="PF00550">
    <property type="entry name" value="PP-binding"/>
    <property type="match status" value="1"/>
</dbReference>
<dbReference type="PROSITE" id="PS52019">
    <property type="entry name" value="PKS_MFAS_DH"/>
    <property type="match status" value="1"/>
</dbReference>
<dbReference type="GO" id="GO:0016787">
    <property type="term" value="F:hydrolase activity"/>
    <property type="evidence" value="ECO:0007669"/>
    <property type="project" value="InterPro"/>
</dbReference>
<dbReference type="InterPro" id="IPR014043">
    <property type="entry name" value="Acyl_transferase_dom"/>
</dbReference>
<dbReference type="Gene3D" id="3.40.47.10">
    <property type="match status" value="1"/>
</dbReference>
<dbReference type="InterPro" id="IPR020841">
    <property type="entry name" value="PKS_Beta-ketoAc_synthase_dom"/>
</dbReference>
<dbReference type="InterPro" id="IPR032821">
    <property type="entry name" value="PKS_assoc"/>
</dbReference>
<gene>
    <name evidence="11" type="ORF">CDEST_11937</name>
</gene>
<evidence type="ECO:0000256" key="7">
    <source>
        <dbReference type="SAM" id="MobiDB-lite"/>
    </source>
</evidence>
<dbReference type="SUPFAM" id="SSF55048">
    <property type="entry name" value="Probable ACP-binding domain of malonyl-CoA ACP transacylase"/>
    <property type="match status" value="1"/>
</dbReference>
<dbReference type="Pfam" id="PF16073">
    <property type="entry name" value="SAT"/>
    <property type="match status" value="1"/>
</dbReference>
<dbReference type="SUPFAM" id="SSF47336">
    <property type="entry name" value="ACP-like"/>
    <property type="match status" value="1"/>
</dbReference>
<dbReference type="Gene3D" id="3.40.366.10">
    <property type="entry name" value="Malonyl-Coenzyme A Acyl Carrier Protein, domain 2"/>
    <property type="match status" value="2"/>
</dbReference>
<evidence type="ECO:0000256" key="3">
    <source>
        <dbReference type="ARBA" id="ARBA00022553"/>
    </source>
</evidence>
<evidence type="ECO:0000259" key="9">
    <source>
        <dbReference type="PROSITE" id="PS52004"/>
    </source>
</evidence>
<dbReference type="GO" id="GO:0004312">
    <property type="term" value="F:fatty acid synthase activity"/>
    <property type="evidence" value="ECO:0007669"/>
    <property type="project" value="TreeGrafter"/>
</dbReference>
<dbReference type="InterPro" id="IPR009081">
    <property type="entry name" value="PP-bd_ACP"/>
</dbReference>
<dbReference type="InterPro" id="IPR049552">
    <property type="entry name" value="PKS_DH_N"/>
</dbReference>
<dbReference type="SMART" id="SM00823">
    <property type="entry name" value="PKS_PP"/>
    <property type="match status" value="1"/>
</dbReference>
<evidence type="ECO:0000256" key="4">
    <source>
        <dbReference type="ARBA" id="ARBA00022679"/>
    </source>
</evidence>
<dbReference type="Pfam" id="PF07859">
    <property type="entry name" value="Abhydrolase_3"/>
    <property type="match status" value="1"/>
</dbReference>
<dbReference type="Gene3D" id="3.30.70.3290">
    <property type="match status" value="1"/>
</dbReference>
<feature type="active site" description="Proton acceptor; for dehydratase activity" evidence="6">
    <location>
        <position position="1323"/>
    </location>
</feature>
<dbReference type="InterPro" id="IPR001227">
    <property type="entry name" value="Ac_transferase_dom_sf"/>
</dbReference>
<dbReference type="InterPro" id="IPR006162">
    <property type="entry name" value="Ppantetheine_attach_site"/>
</dbReference>
<dbReference type="InterPro" id="IPR050091">
    <property type="entry name" value="PKS_NRPS_Biosynth_Enz"/>
</dbReference>
<dbReference type="SUPFAM" id="SSF52151">
    <property type="entry name" value="FabD/lysophospholipase-like"/>
    <property type="match status" value="1"/>
</dbReference>